<dbReference type="EMBL" id="JARRAG010000002">
    <property type="protein sequence ID" value="MDG3004986.1"/>
    <property type="molecule type" value="Genomic_DNA"/>
</dbReference>
<keyword evidence="3" id="KW-1185">Reference proteome</keyword>
<accession>A0ABT6FBR2</accession>
<comment type="caution">
    <text evidence="1">The sequence shown here is derived from an EMBL/GenBank/DDBJ whole genome shotgun (WGS) entry which is preliminary data.</text>
</comment>
<dbReference type="RefSeq" id="WP_277861336.1">
    <property type="nucleotide sequence ID" value="NZ_JARRAG010000002.1"/>
</dbReference>
<name>A0ABT6FBR2_9BACT</name>
<sequence>MDRWLLEHDCDEEIYTLPTADDTEIERVVGMFDGRRTFYCCLSDTGDESCLWCVGEPDRRLIEGRLIEGGNVRHFVLRHRLGGGRVADPLRHGAGPADVVEVAPSDVFTPAEVLSIFRAFHRRREIPSDCEVVDGVRLFGANSFGA</sequence>
<organism evidence="1 3">
    <name type="scientific">Paludisphaera mucosa</name>
    <dbReference type="NCBI Taxonomy" id="3030827"/>
    <lineage>
        <taxon>Bacteria</taxon>
        <taxon>Pseudomonadati</taxon>
        <taxon>Planctomycetota</taxon>
        <taxon>Planctomycetia</taxon>
        <taxon>Isosphaerales</taxon>
        <taxon>Isosphaeraceae</taxon>
        <taxon>Paludisphaera</taxon>
    </lineage>
</organism>
<gene>
    <name evidence="1" type="ORF">PZE19_14455</name>
    <name evidence="2" type="ORF">PZE19_16340</name>
</gene>
<reference evidence="1 3" key="1">
    <citation type="submission" date="2023-03" db="EMBL/GenBank/DDBJ databases">
        <title>Paludisphaera mucosa sp. nov. a novel planctomycete from northern fen.</title>
        <authorList>
            <person name="Ivanova A."/>
        </authorList>
    </citation>
    <scope>NUCLEOTIDE SEQUENCE [LARGE SCALE GENOMIC DNA]</scope>
    <source>
        <strain evidence="1 3">Pla2</strain>
    </source>
</reference>
<proteinExistence type="predicted"/>
<protein>
    <submittedName>
        <fullName evidence="1">Uncharacterized protein</fullName>
    </submittedName>
</protein>
<evidence type="ECO:0000313" key="2">
    <source>
        <dbReference type="EMBL" id="MDG3005361.1"/>
    </source>
</evidence>
<evidence type="ECO:0000313" key="1">
    <source>
        <dbReference type="EMBL" id="MDG3004986.1"/>
    </source>
</evidence>
<dbReference type="Proteomes" id="UP001216907">
    <property type="component" value="Unassembled WGS sequence"/>
</dbReference>
<evidence type="ECO:0000313" key="3">
    <source>
        <dbReference type="Proteomes" id="UP001216907"/>
    </source>
</evidence>
<dbReference type="EMBL" id="JARRAG010000002">
    <property type="protein sequence ID" value="MDG3005361.1"/>
    <property type="molecule type" value="Genomic_DNA"/>
</dbReference>